<evidence type="ECO:0000313" key="2">
    <source>
        <dbReference type="EMBL" id="QWB25012.1"/>
    </source>
</evidence>
<organism evidence="2 3">
    <name type="scientific">Streptomyces koelreuteriae</name>
    <dbReference type="NCBI Taxonomy" id="2838015"/>
    <lineage>
        <taxon>Bacteria</taxon>
        <taxon>Bacillati</taxon>
        <taxon>Actinomycetota</taxon>
        <taxon>Actinomycetes</taxon>
        <taxon>Kitasatosporales</taxon>
        <taxon>Streptomycetaceae</taxon>
        <taxon>Streptomyces</taxon>
    </lineage>
</organism>
<evidence type="ECO:0000313" key="3">
    <source>
        <dbReference type="Proteomes" id="UP000679629"/>
    </source>
</evidence>
<feature type="compositionally biased region" description="Polar residues" evidence="1">
    <location>
        <begin position="262"/>
        <end position="275"/>
    </location>
</feature>
<reference evidence="3" key="1">
    <citation type="submission" date="2021-05" db="EMBL/GenBank/DDBJ databases">
        <title>Direct Submission.</title>
        <authorList>
            <person name="Li K."/>
            <person name="Gao J."/>
        </authorList>
    </citation>
    <scope>NUCLEOTIDE SEQUENCE [LARGE SCALE GENOMIC DNA]</scope>
    <source>
        <strain evidence="3">MG62</strain>
    </source>
</reference>
<evidence type="ECO:0000256" key="1">
    <source>
        <dbReference type="SAM" id="MobiDB-lite"/>
    </source>
</evidence>
<feature type="compositionally biased region" description="Basic and acidic residues" evidence="1">
    <location>
        <begin position="223"/>
        <end position="237"/>
    </location>
</feature>
<feature type="compositionally biased region" description="Low complexity" evidence="1">
    <location>
        <begin position="238"/>
        <end position="249"/>
    </location>
</feature>
<name>A0ABX8FV96_9ACTN</name>
<protein>
    <submittedName>
        <fullName evidence="2">Uncharacterized protein</fullName>
    </submittedName>
</protein>
<sequence>MRQASQAFLILVLNSPLHKEHWSVAKICVHLRQMKAVFYAADALSCRRFFGGTLGKGQRRSPEPPAKPVPHDRVTTPVLVELIPSVGRFSEPFRVDDLHAMTGAGQWAIGLAMKFLADCGLVRKLSGRGIYESTRAAQEITLAWDNHPEDGMRALRDTWDRLWFVGAARKRTLETSAPRAALRLRFVQMVKTPGYEKSIDRLLDLMIAVGYLVAENDGFLRWHENSPETPAADKEQPAADSSESSSDEQPVGDAPDEPQDPPSQKSESQSATASGQDDEEATTPGPRSGNEQEARPRFGPEADNLLTHRLGVGEAWHLTPGEAAALHDHVTGLLTVLSGIKARKETEGTPLNPELLGPMWSLARIADMEQDEWLTTHRMIREFSSLGSFRKEHMSS</sequence>
<gene>
    <name evidence="2" type="ORF">KJK29_21905</name>
</gene>
<proteinExistence type="predicted"/>
<dbReference type="RefSeq" id="WP_215120842.1">
    <property type="nucleotide sequence ID" value="NZ_CP075896.1"/>
</dbReference>
<feature type="region of interest" description="Disordered" evidence="1">
    <location>
        <begin position="223"/>
        <end position="298"/>
    </location>
</feature>
<accession>A0ABX8FV96</accession>
<dbReference type="EMBL" id="CP075896">
    <property type="protein sequence ID" value="QWB25012.1"/>
    <property type="molecule type" value="Genomic_DNA"/>
</dbReference>
<keyword evidence="3" id="KW-1185">Reference proteome</keyword>
<dbReference type="Proteomes" id="UP000679629">
    <property type="component" value="Chromosome"/>
</dbReference>